<dbReference type="OrthoDB" id="1701852at2"/>
<feature type="transmembrane region" description="Helical" evidence="1">
    <location>
        <begin position="101"/>
        <end position="126"/>
    </location>
</feature>
<reference evidence="2 3" key="1">
    <citation type="submission" date="2014-12" db="EMBL/GenBank/DDBJ databases">
        <title>Comparative genomics of the lactic acid bacteria isolated from the honey bee gut.</title>
        <authorList>
            <person name="Ellegaard K.M."/>
            <person name="Tamarit D."/>
            <person name="Javelind E."/>
            <person name="Olofsson T."/>
            <person name="Andersson S.G."/>
            <person name="Vasquez A."/>
        </authorList>
    </citation>
    <scope>NUCLEOTIDE SEQUENCE [LARGE SCALE GENOMIC DNA]</scope>
    <source>
        <strain evidence="2 3">Biut2</strain>
    </source>
</reference>
<dbReference type="RefSeq" id="WP_045928699.1">
    <property type="nucleotide sequence ID" value="NZ_JBHSZS010000008.1"/>
</dbReference>
<feature type="transmembrane region" description="Helical" evidence="1">
    <location>
        <begin position="161"/>
        <end position="181"/>
    </location>
</feature>
<organism evidence="2 3">
    <name type="scientific">Lactobacillus kullabergensis</name>
    <dbReference type="NCBI Taxonomy" id="1218493"/>
    <lineage>
        <taxon>Bacteria</taxon>
        <taxon>Bacillati</taxon>
        <taxon>Bacillota</taxon>
        <taxon>Bacilli</taxon>
        <taxon>Lactobacillales</taxon>
        <taxon>Lactobacillaceae</taxon>
        <taxon>Lactobacillus</taxon>
    </lineage>
</organism>
<dbReference type="Proteomes" id="UP000033533">
    <property type="component" value="Unassembled WGS sequence"/>
</dbReference>
<evidence type="ECO:0000313" key="3">
    <source>
        <dbReference type="Proteomes" id="UP000033533"/>
    </source>
</evidence>
<feature type="transmembrane region" description="Helical" evidence="1">
    <location>
        <begin position="49"/>
        <end position="73"/>
    </location>
</feature>
<dbReference type="PATRIC" id="fig|1218493.3.peg.1820"/>
<dbReference type="AlphaFoldDB" id="A0A0F4L9G3"/>
<keyword evidence="1" id="KW-0472">Membrane</keyword>
<dbReference type="HOGENOM" id="CLU_1141407_0_0_9"/>
<evidence type="ECO:0000313" key="2">
    <source>
        <dbReference type="EMBL" id="KJY54226.1"/>
    </source>
</evidence>
<comment type="caution">
    <text evidence="2">The sequence shown here is derived from an EMBL/GenBank/DDBJ whole genome shotgun (WGS) entry which is preliminary data.</text>
</comment>
<keyword evidence="1" id="KW-0812">Transmembrane</keyword>
<sequence>MLKNIFRSENVKLKRSFLLYLHLLTLIAYPLLMGFYYGTRKSIVNSSVMIITFYELLALISPLVISIVIGLVFDREEKAGHCKNWLANPGKKGLTIGLQLFYYWLLYFFEIIGMSLIYFFILRFAFQINNISFIKILLTSFIFALFGLIQYELEQWIVLKLNVGGAMILGFFGVVISGLSITSLFDFIWPVIPWAWQIRLITFWEATISSQVQTLTAWEMIIPLILTMVITLLIIKVFDNWQN</sequence>
<keyword evidence="1" id="KW-1133">Transmembrane helix</keyword>
<protein>
    <submittedName>
        <fullName evidence="2">Lantibiotic ABC superfamily ATP binding cassette transporter permease protein</fullName>
    </submittedName>
</protein>
<dbReference type="CDD" id="cd21808">
    <property type="entry name" value="ABC-2_lan_permease_MutG"/>
    <property type="match status" value="1"/>
</dbReference>
<accession>A0A0F4L9G3</accession>
<feature type="transmembrane region" description="Helical" evidence="1">
    <location>
        <begin position="220"/>
        <end position="238"/>
    </location>
</feature>
<name>A0A0F4L9G3_9LACO</name>
<feature type="transmembrane region" description="Helical" evidence="1">
    <location>
        <begin position="132"/>
        <end position="149"/>
    </location>
</feature>
<feature type="transmembrane region" description="Helical" evidence="1">
    <location>
        <begin position="17"/>
        <end position="37"/>
    </location>
</feature>
<dbReference type="STRING" id="1218493.JF76_17360"/>
<dbReference type="InterPro" id="IPR022294">
    <property type="entry name" value="ABC-transptr_permeasesu"/>
</dbReference>
<proteinExistence type="predicted"/>
<gene>
    <name evidence="2" type="ORF">JF76_17360</name>
</gene>
<dbReference type="EMBL" id="JXBY01000028">
    <property type="protein sequence ID" value="KJY54226.1"/>
    <property type="molecule type" value="Genomic_DNA"/>
</dbReference>
<evidence type="ECO:0000256" key="1">
    <source>
        <dbReference type="SAM" id="Phobius"/>
    </source>
</evidence>